<dbReference type="EMBL" id="FNUY01000010">
    <property type="protein sequence ID" value="SEG72709.1"/>
    <property type="molecule type" value="Genomic_DNA"/>
</dbReference>
<dbReference type="Gene3D" id="3.40.50.10540">
    <property type="entry name" value="Crotonobetainyl-coa:carnitine coa-transferase, domain 1"/>
    <property type="match status" value="1"/>
</dbReference>
<evidence type="ECO:0000313" key="3">
    <source>
        <dbReference type="Proteomes" id="UP000236743"/>
    </source>
</evidence>
<name>A0A1H6CID1_9HYPH</name>
<evidence type="ECO:0000256" key="1">
    <source>
        <dbReference type="ARBA" id="ARBA00022679"/>
    </source>
</evidence>
<dbReference type="InterPro" id="IPR044855">
    <property type="entry name" value="CoA-Trfase_III_dom3_sf"/>
</dbReference>
<dbReference type="GO" id="GO:0008410">
    <property type="term" value="F:CoA-transferase activity"/>
    <property type="evidence" value="ECO:0007669"/>
    <property type="project" value="TreeGrafter"/>
</dbReference>
<keyword evidence="1 2" id="KW-0808">Transferase</keyword>
<dbReference type="InterPro" id="IPR050483">
    <property type="entry name" value="CoA-transferase_III_domain"/>
</dbReference>
<dbReference type="SUPFAM" id="SSF89796">
    <property type="entry name" value="CoA-transferase family III (CaiB/BaiF)"/>
    <property type="match status" value="1"/>
</dbReference>
<dbReference type="Gene3D" id="3.30.1540.10">
    <property type="entry name" value="formyl-coa transferase, domain 3"/>
    <property type="match status" value="1"/>
</dbReference>
<evidence type="ECO:0000313" key="2">
    <source>
        <dbReference type="EMBL" id="SEG72709.1"/>
    </source>
</evidence>
<sequence length="394" mass="42671">MPLTGFRIIDLTRVISGPFCTMMLADLGADVIKIEPPGEGDPIRKQGAGRDGMSWYFASFNRNKRSVTLDLKAPEGRVALERLIATADAVIDNFRPGVLARLGFDEARLQEIRPGIVTCSITGFGSTGPYSDRPAFDFIAQAMSGFMSVNGGPGDPPLRTGLPISDLVSGLYGALGVCAALVRRERAQTGEHVEISLTNSMVSLLAYVASHYFATGEVLPKTGNDHPIASPYGLFRTRDGQIAIAPSDNTFFGRLMDALELPALKTHPDFVSNDLRVLHRARLTALVEEQLGHSDSEYWITKLNAAGVPCGPIYDMHGVFSDPQILAQEMVMNVPTKDHGEVRMLGFPIKLSQTPCAVRRPPPDMGEHTGALLAELGYSPAELEQLRKLRVTAA</sequence>
<accession>A0A1H6CID1</accession>
<dbReference type="Pfam" id="PF02515">
    <property type="entry name" value="CoA_transf_3"/>
    <property type="match status" value="1"/>
</dbReference>
<protein>
    <submittedName>
        <fullName evidence="2">Formyl-CoA transferase</fullName>
    </submittedName>
</protein>
<dbReference type="InterPro" id="IPR003673">
    <property type="entry name" value="CoA-Trfase_fam_III"/>
</dbReference>
<dbReference type="Proteomes" id="UP000236743">
    <property type="component" value="Unassembled WGS sequence"/>
</dbReference>
<reference evidence="2 3" key="1">
    <citation type="submission" date="2016-10" db="EMBL/GenBank/DDBJ databases">
        <authorList>
            <person name="de Groot N.N."/>
        </authorList>
    </citation>
    <scope>NUCLEOTIDE SEQUENCE [LARGE SCALE GENOMIC DNA]</scope>
    <source>
        <strain evidence="2 3">DSM 26656</strain>
    </source>
</reference>
<keyword evidence="3" id="KW-1185">Reference proteome</keyword>
<dbReference type="RefSeq" id="WP_103874613.1">
    <property type="nucleotide sequence ID" value="NZ_FNUY01000010.1"/>
</dbReference>
<dbReference type="InterPro" id="IPR023606">
    <property type="entry name" value="CoA-Trfase_III_dom_1_sf"/>
</dbReference>
<proteinExistence type="predicted"/>
<dbReference type="OrthoDB" id="9806585at2"/>
<dbReference type="PANTHER" id="PTHR48207:SF3">
    <property type="entry name" value="SUCCINATE--HYDROXYMETHYLGLUTARATE COA-TRANSFERASE"/>
    <property type="match status" value="1"/>
</dbReference>
<organism evidence="2 3">
    <name type="scientific">Bosea lathyri</name>
    <dbReference type="NCBI Taxonomy" id="1036778"/>
    <lineage>
        <taxon>Bacteria</taxon>
        <taxon>Pseudomonadati</taxon>
        <taxon>Pseudomonadota</taxon>
        <taxon>Alphaproteobacteria</taxon>
        <taxon>Hyphomicrobiales</taxon>
        <taxon>Boseaceae</taxon>
        <taxon>Bosea</taxon>
    </lineage>
</organism>
<gene>
    <name evidence="2" type="ORF">SAMN04488115_110163</name>
</gene>
<dbReference type="AlphaFoldDB" id="A0A1H6CID1"/>
<dbReference type="PANTHER" id="PTHR48207">
    <property type="entry name" value="SUCCINATE--HYDROXYMETHYLGLUTARATE COA-TRANSFERASE"/>
    <property type="match status" value="1"/>
</dbReference>